<organism evidence="1">
    <name type="scientific">marine sediment metagenome</name>
    <dbReference type="NCBI Taxonomy" id="412755"/>
    <lineage>
        <taxon>unclassified sequences</taxon>
        <taxon>metagenomes</taxon>
        <taxon>ecological metagenomes</taxon>
    </lineage>
</organism>
<evidence type="ECO:0000313" key="1">
    <source>
        <dbReference type="EMBL" id="KKN73716.1"/>
    </source>
</evidence>
<comment type="caution">
    <text evidence="1">The sequence shown here is derived from an EMBL/GenBank/DDBJ whole genome shotgun (WGS) entry which is preliminary data.</text>
</comment>
<dbReference type="GO" id="GO:0016491">
    <property type="term" value="F:oxidoreductase activity"/>
    <property type="evidence" value="ECO:0007669"/>
    <property type="project" value="TreeGrafter"/>
</dbReference>
<dbReference type="Gene3D" id="1.25.10.10">
    <property type="entry name" value="Leucine-rich Repeat Variant"/>
    <property type="match status" value="3"/>
</dbReference>
<proteinExistence type="predicted"/>
<dbReference type="InterPro" id="IPR004155">
    <property type="entry name" value="PBS_lyase_HEAT"/>
</dbReference>
<dbReference type="PANTHER" id="PTHR12697">
    <property type="entry name" value="PBS LYASE HEAT-LIKE PROTEIN"/>
    <property type="match status" value="1"/>
</dbReference>
<dbReference type="EMBL" id="LAZR01000338">
    <property type="protein sequence ID" value="KKN73716.1"/>
    <property type="molecule type" value="Genomic_DNA"/>
</dbReference>
<dbReference type="InterPro" id="IPR011989">
    <property type="entry name" value="ARM-like"/>
</dbReference>
<reference evidence="1" key="1">
    <citation type="journal article" date="2015" name="Nature">
        <title>Complex archaea that bridge the gap between prokaryotes and eukaryotes.</title>
        <authorList>
            <person name="Spang A."/>
            <person name="Saw J.H."/>
            <person name="Jorgensen S.L."/>
            <person name="Zaremba-Niedzwiedzka K."/>
            <person name="Martijn J."/>
            <person name="Lind A.E."/>
            <person name="van Eijk R."/>
            <person name="Schleper C."/>
            <person name="Guy L."/>
            <person name="Ettema T.J."/>
        </authorList>
    </citation>
    <scope>NUCLEOTIDE SEQUENCE</scope>
</reference>
<accession>A0A0F9VJK4</accession>
<protein>
    <submittedName>
        <fullName evidence="1">Uncharacterized protein</fullName>
    </submittedName>
</protein>
<dbReference type="SMART" id="SM00567">
    <property type="entry name" value="EZ_HEAT"/>
    <property type="match status" value="6"/>
</dbReference>
<dbReference type="Pfam" id="PF13646">
    <property type="entry name" value="HEAT_2"/>
    <property type="match status" value="3"/>
</dbReference>
<name>A0A0F9VJK4_9ZZZZ</name>
<dbReference type="SUPFAM" id="SSF48371">
    <property type="entry name" value="ARM repeat"/>
    <property type="match status" value="2"/>
</dbReference>
<dbReference type="PANTHER" id="PTHR12697:SF5">
    <property type="entry name" value="DEOXYHYPUSINE HYDROXYLASE"/>
    <property type="match status" value="1"/>
</dbReference>
<gene>
    <name evidence="1" type="ORF">LCGC14_0397620</name>
</gene>
<sequence length="778" mass="83250">MTQLIHPDLRVMDRPLFANITPDAMALVSEGLMLSYRSGSWVAMPEGVLWAALRTVERGEAPAPALAVISSDELARWRTRFSGLPGGEPIPTLDDMEIGLFMNAHNLLPTPPCQGDTCEVQPSIFNTDETITCGRLLAEIFAQHDFNNVSTSLWAEAGHDLRKIHDELLTDDGFVATEALIARGRISDDKQLLYAKACELAESRGMWFLRGIDVQMAAVELGTSELPPADQDAVRQRYADSVEWIIDHVESGGCNMVFSFPGPRPWGPSAAKLLGALLPDHDTLLAPWPTKADLPALIKELSSDDEHTRWWTLERLSRLKGDAAPAVGKLIDLLQDKEPTIRSETVFTLMRIGPAAADAVDALIEALDDRENGSPSDVITALDAIGPASAPATTKLLDIIQRRDPQVGRPSAALLALANIAPDSPHTQAALLTAMDDEDEWIRTIAMTGVARCCRGTPQVVAKFIACLQDEDPDTRWGAARALEAFGPDAVDAIPALIESLCDDRAGPDPDDNFALFAREAAAEALGTMGALAEQAVPALMEAVENKVEFVEGGATIALGKIGDAAANVVPILIERLQEPQRRKTYLANALSYLGPAAKDATEAMIDLLANGKTEARAAAAFALGHISAAPATIAALTDRMAEDSRESVRAACAAALTTAGTDHMPDPAQRLRPTIDAVLAGDDAVAHAWASYALACLDPSDRGLERLLQIVTPVTLTMPFGLTVELLGELGRRADTSGPTRSTIVATLQDIARNANDHLNHPARLALNRIRNAGNAD</sequence>
<dbReference type="AlphaFoldDB" id="A0A0F9VJK4"/>
<dbReference type="InterPro" id="IPR016024">
    <property type="entry name" value="ARM-type_fold"/>
</dbReference>